<dbReference type="Pfam" id="PF11776">
    <property type="entry name" value="RcnB"/>
    <property type="match status" value="1"/>
</dbReference>
<dbReference type="InterPro" id="IPR024572">
    <property type="entry name" value="RcnB"/>
</dbReference>
<evidence type="ECO:0000313" key="3">
    <source>
        <dbReference type="EMBL" id="PWK87684.1"/>
    </source>
</evidence>
<evidence type="ECO:0000256" key="1">
    <source>
        <dbReference type="SAM" id="MobiDB-lite"/>
    </source>
</evidence>
<proteinExistence type="predicted"/>
<dbReference type="EMBL" id="QGHC01000006">
    <property type="protein sequence ID" value="PWK87684.1"/>
    <property type="molecule type" value="Genomic_DNA"/>
</dbReference>
<keyword evidence="4" id="KW-1185">Reference proteome</keyword>
<name>A0A316I2M6_9GAMM</name>
<dbReference type="Gene3D" id="3.10.450.160">
    <property type="entry name" value="inner membrane protein cigr"/>
    <property type="match status" value="1"/>
</dbReference>
<protein>
    <submittedName>
        <fullName evidence="3">Ni/Co efflux regulator RcnB</fullName>
    </submittedName>
</protein>
<comment type="caution">
    <text evidence="3">The sequence shown here is derived from an EMBL/GenBank/DDBJ whole genome shotgun (WGS) entry which is preliminary data.</text>
</comment>
<sequence length="123" mass="14257">MKKQLGIVALCAAMLASSPALLAQPYDQDHDHDHYGHDRDHDHDHDRHPPYNGMHDRGRHEGWYRRGGRLPPEYRGPHYVVTDWRHAHLREPPRGYEWVRSDNGDFLLVAVATGIITDILLNQ</sequence>
<evidence type="ECO:0000256" key="2">
    <source>
        <dbReference type="SAM" id="SignalP"/>
    </source>
</evidence>
<feature type="region of interest" description="Disordered" evidence="1">
    <location>
        <begin position="25"/>
        <end position="54"/>
    </location>
</feature>
<reference evidence="3 4" key="1">
    <citation type="submission" date="2018-05" db="EMBL/GenBank/DDBJ databases">
        <title>Genomic Encyclopedia of Type Strains, Phase IV (KMG-IV): sequencing the most valuable type-strain genomes for metagenomic binning, comparative biology and taxonomic classification.</title>
        <authorList>
            <person name="Goeker M."/>
        </authorList>
    </citation>
    <scope>NUCLEOTIDE SEQUENCE [LARGE SCALE GENOMIC DNA]</scope>
    <source>
        <strain evidence="3 4">DSM 14263</strain>
    </source>
</reference>
<feature type="signal peptide" evidence="2">
    <location>
        <begin position="1"/>
        <end position="22"/>
    </location>
</feature>
<feature type="chain" id="PRO_5016336329" evidence="2">
    <location>
        <begin position="23"/>
        <end position="123"/>
    </location>
</feature>
<keyword evidence="2" id="KW-0732">Signal</keyword>
<organism evidence="3 4">
    <name type="scientific">Fulvimonas soli</name>
    <dbReference type="NCBI Taxonomy" id="155197"/>
    <lineage>
        <taxon>Bacteria</taxon>
        <taxon>Pseudomonadati</taxon>
        <taxon>Pseudomonadota</taxon>
        <taxon>Gammaproteobacteria</taxon>
        <taxon>Lysobacterales</taxon>
        <taxon>Rhodanobacteraceae</taxon>
        <taxon>Fulvimonas</taxon>
    </lineage>
</organism>
<gene>
    <name evidence="3" type="ORF">C7456_106177</name>
</gene>
<dbReference type="RefSeq" id="WP_109723500.1">
    <property type="nucleotide sequence ID" value="NZ_MSZV01000157.1"/>
</dbReference>
<accession>A0A316I2M6</accession>
<dbReference type="Proteomes" id="UP000245812">
    <property type="component" value="Unassembled WGS sequence"/>
</dbReference>
<feature type="compositionally biased region" description="Basic and acidic residues" evidence="1">
    <location>
        <begin position="27"/>
        <end position="54"/>
    </location>
</feature>
<evidence type="ECO:0000313" key="4">
    <source>
        <dbReference type="Proteomes" id="UP000245812"/>
    </source>
</evidence>
<dbReference type="AlphaFoldDB" id="A0A316I2M6"/>
<dbReference type="OrthoDB" id="6025819at2"/>